<dbReference type="InterPro" id="IPR043171">
    <property type="entry name" value="Ap4A_phos1/2-like"/>
</dbReference>
<organism evidence="3 4">
    <name type="scientific">Arthrobotrys conoides</name>
    <dbReference type="NCBI Taxonomy" id="74498"/>
    <lineage>
        <taxon>Eukaryota</taxon>
        <taxon>Fungi</taxon>
        <taxon>Dikarya</taxon>
        <taxon>Ascomycota</taxon>
        <taxon>Pezizomycotina</taxon>
        <taxon>Orbiliomycetes</taxon>
        <taxon>Orbiliales</taxon>
        <taxon>Orbiliaceae</taxon>
        <taxon>Arthrobotrys</taxon>
    </lineage>
</organism>
<dbReference type="InterPro" id="IPR036265">
    <property type="entry name" value="HIT-like_sf"/>
</dbReference>
<evidence type="ECO:0008006" key="5">
    <source>
        <dbReference type="Google" id="ProtNLM"/>
    </source>
</evidence>
<dbReference type="PANTHER" id="PTHR38420:SF1">
    <property type="entry name" value="PUTATIVE (AFU_ORTHOLOGUE AFUA_5G14690)-RELATED"/>
    <property type="match status" value="1"/>
</dbReference>
<protein>
    <recommendedName>
        <fullName evidence="5">Phosphorylase</fullName>
    </recommendedName>
</protein>
<dbReference type="InterPro" id="IPR019200">
    <property type="entry name" value="ATP_adenylylTrfase_C"/>
</dbReference>
<dbReference type="EMBL" id="JAVHJM010000007">
    <property type="protein sequence ID" value="KAK6510484.1"/>
    <property type="molecule type" value="Genomic_DNA"/>
</dbReference>
<dbReference type="Pfam" id="PF09830">
    <property type="entry name" value="ATP_transf"/>
    <property type="match status" value="1"/>
</dbReference>
<feature type="domain" description="Ap4A phosphorylase 1/2 N-terminal" evidence="2">
    <location>
        <begin position="32"/>
        <end position="164"/>
    </location>
</feature>
<evidence type="ECO:0000313" key="4">
    <source>
        <dbReference type="Proteomes" id="UP001307849"/>
    </source>
</evidence>
<keyword evidence="4" id="KW-1185">Reference proteome</keyword>
<proteinExistence type="predicted"/>
<gene>
    <name evidence="3" type="ORF">TWF506_009590</name>
</gene>
<dbReference type="Pfam" id="PF19327">
    <property type="entry name" value="Ap4A_phos_N"/>
    <property type="match status" value="1"/>
</dbReference>
<dbReference type="Gene3D" id="3.30.428.70">
    <property type="match status" value="1"/>
</dbReference>
<feature type="domain" description="ATP adenylyltransferase C-terminal" evidence="1">
    <location>
        <begin position="184"/>
        <end position="286"/>
    </location>
</feature>
<accession>A0AAN8N774</accession>
<evidence type="ECO:0000259" key="1">
    <source>
        <dbReference type="Pfam" id="PF09830"/>
    </source>
</evidence>
<dbReference type="InterPro" id="IPR045759">
    <property type="entry name" value="Ap4A_phos1/2_N"/>
</dbReference>
<evidence type="ECO:0000259" key="2">
    <source>
        <dbReference type="Pfam" id="PF19327"/>
    </source>
</evidence>
<evidence type="ECO:0000313" key="3">
    <source>
        <dbReference type="EMBL" id="KAK6510484.1"/>
    </source>
</evidence>
<dbReference type="GO" id="GO:0009117">
    <property type="term" value="P:nucleotide metabolic process"/>
    <property type="evidence" value="ECO:0007669"/>
    <property type="project" value="InterPro"/>
</dbReference>
<reference evidence="3 4" key="1">
    <citation type="submission" date="2019-10" db="EMBL/GenBank/DDBJ databases">
        <authorList>
            <person name="Palmer J.M."/>
        </authorList>
    </citation>
    <scope>NUCLEOTIDE SEQUENCE [LARGE SCALE GENOMIC DNA]</scope>
    <source>
        <strain evidence="3 4">TWF506</strain>
    </source>
</reference>
<dbReference type="GO" id="GO:0005524">
    <property type="term" value="F:ATP binding"/>
    <property type="evidence" value="ECO:0007669"/>
    <property type="project" value="InterPro"/>
</dbReference>
<dbReference type="PANTHER" id="PTHR38420">
    <property type="entry name" value="AP-4-A PHOSPHORYLASE II"/>
    <property type="match status" value="1"/>
</dbReference>
<dbReference type="InterPro" id="IPR009163">
    <property type="entry name" value="Ap4A_phos1/2"/>
</dbReference>
<dbReference type="AlphaFoldDB" id="A0AAN8N774"/>
<dbReference type="Proteomes" id="UP001307849">
    <property type="component" value="Unassembled WGS sequence"/>
</dbReference>
<dbReference type="SUPFAM" id="SSF54197">
    <property type="entry name" value="HIT-like"/>
    <property type="match status" value="1"/>
</dbReference>
<comment type="caution">
    <text evidence="3">The sequence shown here is derived from an EMBL/GenBank/DDBJ whole genome shotgun (WGS) entry which is preliminary data.</text>
</comment>
<sequence>MASGAPKPHLEEVVIKKFDSLVAAEQIIWGHSEPEYVTDKGFQFEFRLAPALLKKPMLSGHGTERNNPDGSFADPDPNFVIGKLGETHTLIFSKFCVPRPHFVLHTNQFELQSDDLTRSDLDSAWQVLETFSRTPYMMIFNCGVDAGSSRSHKHMQFFPKPEGPVFKLFPDQAHLIEGDVVTIPTVPYKHYITALPAKPLVDDLVQRYNILVGLAKIALEPVKGTAHNVVMTKDWIMVIPRAWRGFDRAGANAAGMVGMVWVGSDQERQDWSTFGLTSYFHKLGLPQ</sequence>
<dbReference type="GO" id="GO:0003877">
    <property type="term" value="F:ATP:ADP adenylyltransferase activity"/>
    <property type="evidence" value="ECO:0007669"/>
    <property type="project" value="InterPro"/>
</dbReference>
<name>A0AAN8N774_9PEZI</name>